<proteinExistence type="predicted"/>
<name>A0A7X2MTS5_ENTAG</name>
<evidence type="ECO:0000313" key="2">
    <source>
        <dbReference type="Proteomes" id="UP000461948"/>
    </source>
</evidence>
<sequence length="82" mass="8348">MATENKTVGTSWTLIASGADSMLITAVAGYGDICESDGLPPESLLGHPIFAGGEKNNSYIATGEIYGRAAAGSSQMQLALTP</sequence>
<organism evidence="1 2">
    <name type="scientific">Enterobacter agglomerans</name>
    <name type="common">Erwinia herbicola</name>
    <name type="synonym">Pantoea agglomerans</name>
    <dbReference type="NCBI Taxonomy" id="549"/>
    <lineage>
        <taxon>Bacteria</taxon>
        <taxon>Pseudomonadati</taxon>
        <taxon>Pseudomonadota</taxon>
        <taxon>Gammaproteobacteria</taxon>
        <taxon>Enterobacterales</taxon>
        <taxon>Erwiniaceae</taxon>
        <taxon>Pantoea</taxon>
        <taxon>Pantoea agglomerans group</taxon>
    </lineage>
</organism>
<reference evidence="1 2" key="1">
    <citation type="submission" date="2019-11" db="EMBL/GenBank/DDBJ databases">
        <title>Draft Genome Sequence of Plant Growth-Promoting Rhizosphere-Associated Bacteria.</title>
        <authorList>
            <person name="Vasilyev I.Y."/>
            <person name="Radchenko V."/>
            <person name="Ilnitskaya E.V."/>
        </authorList>
    </citation>
    <scope>NUCLEOTIDE SEQUENCE [LARGE SCALE GENOMIC DNA]</scope>
    <source>
        <strain evidence="1 2">VRA_MhP_f</strain>
    </source>
</reference>
<dbReference type="EMBL" id="WKLC01002542">
    <property type="protein sequence ID" value="MSE19243.1"/>
    <property type="molecule type" value="Genomic_DNA"/>
</dbReference>
<protein>
    <submittedName>
        <fullName evidence="1">Uncharacterized protein</fullName>
    </submittedName>
</protein>
<evidence type="ECO:0000313" key="1">
    <source>
        <dbReference type="EMBL" id="MSE19243.1"/>
    </source>
</evidence>
<gene>
    <name evidence="1" type="ORF">GKC49_30320</name>
</gene>
<accession>A0A7X2MTS5</accession>
<comment type="caution">
    <text evidence="1">The sequence shown here is derived from an EMBL/GenBank/DDBJ whole genome shotgun (WGS) entry which is preliminary data.</text>
</comment>
<dbReference type="Proteomes" id="UP000461948">
    <property type="component" value="Unassembled WGS sequence"/>
</dbReference>
<dbReference type="AlphaFoldDB" id="A0A7X2MTS5"/>